<comment type="pathway">
    <text evidence="2 11">Protein modification; protein glycosylation.</text>
</comment>
<evidence type="ECO:0000256" key="4">
    <source>
        <dbReference type="ARBA" id="ARBA00022676"/>
    </source>
</evidence>
<dbReference type="InterPro" id="IPR027995">
    <property type="entry name" value="Galactosyl_T_N"/>
</dbReference>
<proteinExistence type="inferred from homology"/>
<dbReference type="PANTHER" id="PTHR19300">
    <property type="entry name" value="BETA-1,4-GALACTOSYLTRANSFERASE"/>
    <property type="match status" value="1"/>
</dbReference>
<dbReference type="GO" id="GO:0005794">
    <property type="term" value="C:Golgi apparatus"/>
    <property type="evidence" value="ECO:0007669"/>
    <property type="project" value="TreeGrafter"/>
</dbReference>
<dbReference type="OrthoDB" id="6020664at2759"/>
<keyword evidence="11" id="KW-0479">Metal-binding</keyword>
<dbReference type="EC" id="2.4.1.-" evidence="11"/>
<keyword evidence="8 11" id="KW-1133">Transmembrane helix</keyword>
<keyword evidence="6 11" id="KW-0812">Transmembrane</keyword>
<dbReference type="InterPro" id="IPR027791">
    <property type="entry name" value="Galactosyl_T_C"/>
</dbReference>
<evidence type="ECO:0000256" key="1">
    <source>
        <dbReference type="ARBA" id="ARBA00004606"/>
    </source>
</evidence>
<dbReference type="GO" id="GO:0030166">
    <property type="term" value="P:proteoglycan biosynthetic process"/>
    <property type="evidence" value="ECO:0007669"/>
    <property type="project" value="TreeGrafter"/>
</dbReference>
<accession>A0A9P0GA82</accession>
<evidence type="ECO:0000256" key="10">
    <source>
        <dbReference type="ARBA" id="ARBA00023180"/>
    </source>
</evidence>
<keyword evidence="15" id="KW-1185">Reference proteome</keyword>
<evidence type="ECO:0000313" key="14">
    <source>
        <dbReference type="EMBL" id="CAH1102560.1"/>
    </source>
</evidence>
<protein>
    <recommendedName>
        <fullName evidence="11">Beta-1,4-N-acetylgalactosaminyltransferase</fullName>
        <ecNumber evidence="11">2.4.1.-</ecNumber>
    </recommendedName>
    <alternativeName>
        <fullName evidence="11">Beta-4-GalNAcT</fullName>
    </alternativeName>
</protein>
<feature type="domain" description="Galactosyltransferase N-terminal" evidence="13">
    <location>
        <begin position="62"/>
        <end position="148"/>
    </location>
</feature>
<evidence type="ECO:0000256" key="11">
    <source>
        <dbReference type="RuleBase" id="RU368121"/>
    </source>
</evidence>
<evidence type="ECO:0000256" key="2">
    <source>
        <dbReference type="ARBA" id="ARBA00004922"/>
    </source>
</evidence>
<dbReference type="GO" id="GO:0005975">
    <property type="term" value="P:carbohydrate metabolic process"/>
    <property type="evidence" value="ECO:0007669"/>
    <property type="project" value="InterPro"/>
</dbReference>
<evidence type="ECO:0000256" key="6">
    <source>
        <dbReference type="ARBA" id="ARBA00022692"/>
    </source>
</evidence>
<dbReference type="Pfam" id="PF13733">
    <property type="entry name" value="Glyco_transf_7N"/>
    <property type="match status" value="1"/>
</dbReference>
<keyword evidence="10 11" id="KW-0325">Glycoprotein</keyword>
<keyword evidence="5 11" id="KW-0808">Transferase</keyword>
<keyword evidence="4 11" id="KW-0328">Glycosyltransferase</keyword>
<dbReference type="AlphaFoldDB" id="A0A9P0GA82"/>
<evidence type="ECO:0000256" key="9">
    <source>
        <dbReference type="ARBA" id="ARBA00023136"/>
    </source>
</evidence>
<name>A0A9P0GA82_9CUCU</name>
<comment type="function">
    <text evidence="11">Catalyzes the transfer of galactose onto proteins or lipids.</text>
</comment>
<evidence type="ECO:0000256" key="7">
    <source>
        <dbReference type="ARBA" id="ARBA00022968"/>
    </source>
</evidence>
<dbReference type="InterPro" id="IPR029044">
    <property type="entry name" value="Nucleotide-diphossugar_trans"/>
</dbReference>
<dbReference type="Gene3D" id="3.90.550.10">
    <property type="entry name" value="Spore Coat Polysaccharide Biosynthesis Protein SpsA, Chain A"/>
    <property type="match status" value="1"/>
</dbReference>
<dbReference type="Proteomes" id="UP001153636">
    <property type="component" value="Chromosome 13"/>
</dbReference>
<dbReference type="SUPFAM" id="SSF53448">
    <property type="entry name" value="Nucleotide-diphospho-sugar transferases"/>
    <property type="match status" value="1"/>
</dbReference>
<evidence type="ECO:0000313" key="15">
    <source>
        <dbReference type="Proteomes" id="UP001153636"/>
    </source>
</evidence>
<feature type="domain" description="Galactosyltransferase C-terminal" evidence="12">
    <location>
        <begin position="153"/>
        <end position="229"/>
    </location>
</feature>
<keyword evidence="9 11" id="KW-0472">Membrane</keyword>
<dbReference type="GO" id="GO:0046872">
    <property type="term" value="F:metal ion binding"/>
    <property type="evidence" value="ECO:0007669"/>
    <property type="project" value="UniProtKB-UniRule"/>
</dbReference>
<dbReference type="GO" id="GO:0016020">
    <property type="term" value="C:membrane"/>
    <property type="evidence" value="ECO:0007669"/>
    <property type="project" value="UniProtKB-SubCell"/>
</dbReference>
<dbReference type="InterPro" id="IPR003859">
    <property type="entry name" value="Galactosyl_T"/>
</dbReference>
<keyword evidence="7 11" id="KW-0735">Signal-anchor</keyword>
<dbReference type="EMBL" id="OV651825">
    <property type="protein sequence ID" value="CAH1102560.1"/>
    <property type="molecule type" value="Genomic_DNA"/>
</dbReference>
<dbReference type="Pfam" id="PF02709">
    <property type="entry name" value="Glyco_transf_7C"/>
    <property type="match status" value="1"/>
</dbReference>
<reference evidence="14" key="1">
    <citation type="submission" date="2022-01" db="EMBL/GenBank/DDBJ databases">
        <authorList>
            <person name="King R."/>
        </authorList>
    </citation>
    <scope>NUCLEOTIDE SEQUENCE</scope>
</reference>
<evidence type="ECO:0000259" key="13">
    <source>
        <dbReference type="Pfam" id="PF13733"/>
    </source>
</evidence>
<dbReference type="PANTHER" id="PTHR19300:SF30">
    <property type="entry name" value="BETA-1,4-GALACTOSYLTRANSFERASE 7"/>
    <property type="match status" value="1"/>
</dbReference>
<organism evidence="14 15">
    <name type="scientific">Psylliodes chrysocephalus</name>
    <dbReference type="NCBI Taxonomy" id="3402493"/>
    <lineage>
        <taxon>Eukaryota</taxon>
        <taxon>Metazoa</taxon>
        <taxon>Ecdysozoa</taxon>
        <taxon>Arthropoda</taxon>
        <taxon>Hexapoda</taxon>
        <taxon>Insecta</taxon>
        <taxon>Pterygota</taxon>
        <taxon>Neoptera</taxon>
        <taxon>Endopterygota</taxon>
        <taxon>Coleoptera</taxon>
        <taxon>Polyphaga</taxon>
        <taxon>Cucujiformia</taxon>
        <taxon>Chrysomeloidea</taxon>
        <taxon>Chrysomelidae</taxon>
        <taxon>Galerucinae</taxon>
        <taxon>Alticini</taxon>
        <taxon>Psylliodes</taxon>
    </lineage>
</organism>
<gene>
    <name evidence="14" type="ORF">PSYICH_LOCUS3935</name>
</gene>
<sequence length="312" mass="36871">MRISRVKTLRLSYPYYLTILLCIMFVFSASLSYYILINDQCNCSGPVNQIKYTTPSRKKLISTKHKLAILVPYRNRFEELLDFVPYMNNFLSNQRINFDIIVLNQIDQYRFNRASLLNAGFLETRDNYDYIAMHDVDLLPLNMNLSYKYPEQPFHVAAPTLHPRYHYDKFIGGILLINRKHFELVNGLSNRYWGWGLEDDEFYVRLKDAHLNITRPVNITTGTNDTFRHIHGKDRKRDTAKCFNQREVTRRRDRQTGLHDVKYEIFGRKRMEIEDSPVIVINVKLHCDLTATPWCNCDKKAETNNSANKKKT</sequence>
<comment type="similarity">
    <text evidence="3 11">Belongs to the glycosyltransferase 7 family.</text>
</comment>
<comment type="subcellular location">
    <subcellularLocation>
        <location evidence="1 11">Membrane</location>
        <topology evidence="1 11">Single-pass type II membrane protein</topology>
    </subcellularLocation>
</comment>
<evidence type="ECO:0000259" key="12">
    <source>
        <dbReference type="Pfam" id="PF02709"/>
    </source>
</evidence>
<dbReference type="PRINTS" id="PR02050">
    <property type="entry name" value="B14GALTRFASE"/>
</dbReference>
<dbReference type="GO" id="GO:0046525">
    <property type="term" value="F:xylosylprotein 4-beta-galactosyltransferase activity"/>
    <property type="evidence" value="ECO:0007669"/>
    <property type="project" value="TreeGrafter"/>
</dbReference>
<evidence type="ECO:0000256" key="8">
    <source>
        <dbReference type="ARBA" id="ARBA00022989"/>
    </source>
</evidence>
<evidence type="ECO:0000256" key="5">
    <source>
        <dbReference type="ARBA" id="ARBA00022679"/>
    </source>
</evidence>
<evidence type="ECO:0000256" key="3">
    <source>
        <dbReference type="ARBA" id="ARBA00005735"/>
    </source>
</evidence>
<keyword evidence="11" id="KW-0464">Manganese</keyword>
<dbReference type="CDD" id="cd00899">
    <property type="entry name" value="b4GalT"/>
    <property type="match status" value="1"/>
</dbReference>
<feature type="transmembrane region" description="Helical" evidence="11">
    <location>
        <begin position="12"/>
        <end position="36"/>
    </location>
</feature>
<comment type="cofactor">
    <cofactor evidence="11">
        <name>Mn(2+)</name>
        <dbReference type="ChEBI" id="CHEBI:29035"/>
    </cofactor>
</comment>